<organism evidence="2">
    <name type="scientific">marine metagenome</name>
    <dbReference type="NCBI Taxonomy" id="408172"/>
    <lineage>
        <taxon>unclassified sequences</taxon>
        <taxon>metagenomes</taxon>
        <taxon>ecological metagenomes</taxon>
    </lineage>
</organism>
<keyword evidence="1" id="KW-1133">Transmembrane helix</keyword>
<dbReference type="EMBL" id="UINC01205099">
    <property type="protein sequence ID" value="SVE26118.1"/>
    <property type="molecule type" value="Genomic_DNA"/>
</dbReference>
<gene>
    <name evidence="2" type="ORF">METZ01_LOCUS478972</name>
</gene>
<proteinExistence type="predicted"/>
<evidence type="ECO:0008006" key="3">
    <source>
        <dbReference type="Google" id="ProtNLM"/>
    </source>
</evidence>
<dbReference type="AlphaFoldDB" id="A0A383C3B4"/>
<protein>
    <recommendedName>
        <fullName evidence="3">Cohesin domain-containing protein</fullName>
    </recommendedName>
</protein>
<feature type="transmembrane region" description="Helical" evidence="1">
    <location>
        <begin position="12"/>
        <end position="31"/>
    </location>
</feature>
<evidence type="ECO:0000313" key="2">
    <source>
        <dbReference type="EMBL" id="SVE26118.1"/>
    </source>
</evidence>
<evidence type="ECO:0000256" key="1">
    <source>
        <dbReference type="SAM" id="Phobius"/>
    </source>
</evidence>
<accession>A0A383C3B4</accession>
<feature type="non-terminal residue" evidence="2">
    <location>
        <position position="213"/>
    </location>
</feature>
<sequence>MEKLIMKQSNRDLFKIIILIAGIGSIVYPQVSDIGLTIGNVDEQHGTFDILYDASTEFFSFQLNIQGVTILDATSEIGYDIIDFNSDDGDLIALIIGGEGIPAGQGVAASIVYELSPDVENICIENAIVSGSGFPATELETSIGDCFAIQWNGILLDFDNLHIDEISGNTERVIDIRYSSYQQIAGFQILFDGVTINDVVSEYLTIIHTTNSI</sequence>
<name>A0A383C3B4_9ZZZZ</name>
<reference evidence="2" key="1">
    <citation type="submission" date="2018-05" db="EMBL/GenBank/DDBJ databases">
        <authorList>
            <person name="Lanie J.A."/>
            <person name="Ng W.-L."/>
            <person name="Kazmierczak K.M."/>
            <person name="Andrzejewski T.M."/>
            <person name="Davidsen T.M."/>
            <person name="Wayne K.J."/>
            <person name="Tettelin H."/>
            <person name="Glass J.I."/>
            <person name="Rusch D."/>
            <person name="Podicherti R."/>
            <person name="Tsui H.-C.T."/>
            <person name="Winkler M.E."/>
        </authorList>
    </citation>
    <scope>NUCLEOTIDE SEQUENCE</scope>
</reference>
<keyword evidence="1" id="KW-0812">Transmembrane</keyword>
<keyword evidence="1" id="KW-0472">Membrane</keyword>